<protein>
    <submittedName>
        <fullName evidence="2">Kinase-like domain-containing protein</fullName>
    </submittedName>
</protein>
<keyword evidence="2" id="KW-0418">Kinase</keyword>
<evidence type="ECO:0000313" key="2">
    <source>
        <dbReference type="EMBL" id="KAF2107769.1"/>
    </source>
</evidence>
<dbReference type="Pfam" id="PF01636">
    <property type="entry name" value="APH"/>
    <property type="match status" value="1"/>
</dbReference>
<keyword evidence="3" id="KW-1185">Reference proteome</keyword>
<dbReference type="AlphaFoldDB" id="A0A6A5YKJ1"/>
<keyword evidence="2" id="KW-0808">Transferase</keyword>
<dbReference type="EMBL" id="ML977352">
    <property type="protein sequence ID" value="KAF2107769.1"/>
    <property type="molecule type" value="Genomic_DNA"/>
</dbReference>
<dbReference type="GO" id="GO:0016301">
    <property type="term" value="F:kinase activity"/>
    <property type="evidence" value="ECO:0007669"/>
    <property type="project" value="UniProtKB-KW"/>
</dbReference>
<name>A0A6A5YKJ1_9PLEO</name>
<feature type="domain" description="Aminoglycoside phosphotransferase" evidence="1">
    <location>
        <begin position="28"/>
        <end position="262"/>
    </location>
</feature>
<dbReference type="Proteomes" id="UP000799770">
    <property type="component" value="Unassembled WGS sequence"/>
</dbReference>
<dbReference type="PANTHER" id="PTHR21310">
    <property type="entry name" value="AMINOGLYCOSIDE PHOSPHOTRANSFERASE-RELATED-RELATED"/>
    <property type="match status" value="1"/>
</dbReference>
<reference evidence="2" key="1">
    <citation type="journal article" date="2020" name="Stud. Mycol.">
        <title>101 Dothideomycetes genomes: a test case for predicting lifestyles and emergence of pathogens.</title>
        <authorList>
            <person name="Haridas S."/>
            <person name="Albert R."/>
            <person name="Binder M."/>
            <person name="Bloem J."/>
            <person name="Labutti K."/>
            <person name="Salamov A."/>
            <person name="Andreopoulos B."/>
            <person name="Baker S."/>
            <person name="Barry K."/>
            <person name="Bills G."/>
            <person name="Bluhm B."/>
            <person name="Cannon C."/>
            <person name="Castanera R."/>
            <person name="Culley D."/>
            <person name="Daum C."/>
            <person name="Ezra D."/>
            <person name="Gonzalez J."/>
            <person name="Henrissat B."/>
            <person name="Kuo A."/>
            <person name="Liang C."/>
            <person name="Lipzen A."/>
            <person name="Lutzoni F."/>
            <person name="Magnuson J."/>
            <person name="Mondo S."/>
            <person name="Nolan M."/>
            <person name="Ohm R."/>
            <person name="Pangilinan J."/>
            <person name="Park H.-J."/>
            <person name="Ramirez L."/>
            <person name="Alfaro M."/>
            <person name="Sun H."/>
            <person name="Tritt A."/>
            <person name="Yoshinaga Y."/>
            <person name="Zwiers L.-H."/>
            <person name="Turgeon B."/>
            <person name="Goodwin S."/>
            <person name="Spatafora J."/>
            <person name="Crous P."/>
            <person name="Grigoriev I."/>
        </authorList>
    </citation>
    <scope>NUCLEOTIDE SEQUENCE</scope>
    <source>
        <strain evidence="2">CBS 627.86</strain>
    </source>
</reference>
<gene>
    <name evidence="2" type="ORF">BDV96DRAFT_294701</name>
</gene>
<dbReference type="OrthoDB" id="4177236at2759"/>
<dbReference type="InterPro" id="IPR011009">
    <property type="entry name" value="Kinase-like_dom_sf"/>
</dbReference>
<dbReference type="InterPro" id="IPR002575">
    <property type="entry name" value="Aminoglycoside_PTrfase"/>
</dbReference>
<sequence length="287" mass="32936">MIPFLKPPRLLPAPLPSEADFLEATAVFKGDVSNHRVVAVGDHFVVKYGRAVEEAEGQTLLFLEQHSVKCLTAPKLYAMWRMHSTGHLCLVMERLPGENLETLWPKLAEQEKIAICSKLGAAIKHMRNLSPPEYFGGVGRSRIPHHLFWEPGNDPTICGPLDTESAFNAAFIKKLAVVYASNPHLAASKIEYYERHLDSMLRNHMVTFSHSDLQRKNILVYTVGASFEIAIVDWEVAGWYPSYWEFAIEFATLEWWVDDWPKYLEQAIEPWPFEAAVFRMIYQDLWF</sequence>
<evidence type="ECO:0000259" key="1">
    <source>
        <dbReference type="Pfam" id="PF01636"/>
    </source>
</evidence>
<organism evidence="2 3">
    <name type="scientific">Lophiotrema nucula</name>
    <dbReference type="NCBI Taxonomy" id="690887"/>
    <lineage>
        <taxon>Eukaryota</taxon>
        <taxon>Fungi</taxon>
        <taxon>Dikarya</taxon>
        <taxon>Ascomycota</taxon>
        <taxon>Pezizomycotina</taxon>
        <taxon>Dothideomycetes</taxon>
        <taxon>Pleosporomycetidae</taxon>
        <taxon>Pleosporales</taxon>
        <taxon>Lophiotremataceae</taxon>
        <taxon>Lophiotrema</taxon>
    </lineage>
</organism>
<dbReference type="PANTHER" id="PTHR21310:SF48">
    <property type="entry name" value="AMINOGLYCOSIDE PHOSPHOTRANSFERASE DOMAIN-CONTAINING PROTEIN"/>
    <property type="match status" value="1"/>
</dbReference>
<evidence type="ECO:0000313" key="3">
    <source>
        <dbReference type="Proteomes" id="UP000799770"/>
    </source>
</evidence>
<dbReference type="SUPFAM" id="SSF56112">
    <property type="entry name" value="Protein kinase-like (PK-like)"/>
    <property type="match status" value="1"/>
</dbReference>
<dbReference type="Gene3D" id="3.90.1200.10">
    <property type="match status" value="1"/>
</dbReference>
<accession>A0A6A5YKJ1</accession>
<dbReference type="InterPro" id="IPR051678">
    <property type="entry name" value="AGP_Transferase"/>
</dbReference>
<proteinExistence type="predicted"/>